<dbReference type="InterPro" id="IPR003036">
    <property type="entry name" value="Gag_P30"/>
</dbReference>
<dbReference type="SUPFAM" id="SSF47943">
    <property type="entry name" value="Retrovirus capsid protein, N-terminal core domain"/>
    <property type="match status" value="1"/>
</dbReference>
<dbReference type="OrthoDB" id="9049599at2759"/>
<feature type="domain" description="CCHC-type" evidence="2">
    <location>
        <begin position="465"/>
        <end position="480"/>
    </location>
</feature>
<dbReference type="PANTHER" id="PTHR33166">
    <property type="entry name" value="GAG_P30 DOMAIN-CONTAINING PROTEIN"/>
    <property type="match status" value="1"/>
</dbReference>
<dbReference type="GO" id="GO:0019068">
    <property type="term" value="P:virion assembly"/>
    <property type="evidence" value="ECO:0007669"/>
    <property type="project" value="InterPro"/>
</dbReference>
<protein>
    <recommendedName>
        <fullName evidence="2">CCHC-type domain-containing protein</fullName>
    </recommendedName>
</protein>
<dbReference type="Ensembl" id="ENSNNAT00000020294.1">
    <property type="protein sequence ID" value="ENSNNAP00000019330.1"/>
    <property type="gene ID" value="ENSNNAG00000012902.1"/>
</dbReference>
<keyword evidence="1" id="KW-0863">Zinc-finger</keyword>
<accession>A0A8C6XTH1</accession>
<dbReference type="PROSITE" id="PS50158">
    <property type="entry name" value="ZF_CCHC"/>
    <property type="match status" value="1"/>
</dbReference>
<dbReference type="Gene3D" id="4.10.60.10">
    <property type="entry name" value="Zinc finger, CCHC-type"/>
    <property type="match status" value="1"/>
</dbReference>
<organism evidence="3 4">
    <name type="scientific">Naja naja</name>
    <name type="common">Indian cobra</name>
    <dbReference type="NCBI Taxonomy" id="35670"/>
    <lineage>
        <taxon>Eukaryota</taxon>
        <taxon>Metazoa</taxon>
        <taxon>Chordata</taxon>
        <taxon>Craniata</taxon>
        <taxon>Vertebrata</taxon>
        <taxon>Euteleostomi</taxon>
        <taxon>Lepidosauria</taxon>
        <taxon>Squamata</taxon>
        <taxon>Bifurcata</taxon>
        <taxon>Unidentata</taxon>
        <taxon>Episquamata</taxon>
        <taxon>Toxicofera</taxon>
        <taxon>Serpentes</taxon>
        <taxon>Colubroidea</taxon>
        <taxon>Elapidae</taxon>
        <taxon>Elapinae</taxon>
        <taxon>Naja</taxon>
    </lineage>
</organism>
<evidence type="ECO:0000256" key="1">
    <source>
        <dbReference type="PROSITE-ProRule" id="PRU00047"/>
    </source>
</evidence>
<evidence type="ECO:0000259" key="2">
    <source>
        <dbReference type="PROSITE" id="PS50158"/>
    </source>
</evidence>
<dbReference type="InterPro" id="IPR008919">
    <property type="entry name" value="Retrov_capsid_N"/>
</dbReference>
<dbReference type="InterPro" id="IPR001878">
    <property type="entry name" value="Znf_CCHC"/>
</dbReference>
<dbReference type="GO" id="GO:0008270">
    <property type="term" value="F:zinc ion binding"/>
    <property type="evidence" value="ECO:0007669"/>
    <property type="project" value="UniProtKB-KW"/>
</dbReference>
<keyword evidence="1" id="KW-0862">Zinc</keyword>
<proteinExistence type="predicted"/>
<dbReference type="InterPro" id="IPR036946">
    <property type="entry name" value="G_retro_matrix_sf"/>
</dbReference>
<dbReference type="InterPro" id="IPR050462">
    <property type="entry name" value="Retroviral_Gag-Pol_poly"/>
</dbReference>
<name>A0A8C6XTH1_NAJNA</name>
<sequence>MLQGFDSYFSNPSYPKGTRARLKFLCEQVWPRMGTGWPPQGSFKSETTDALWDLIAGNVSQYPDQFPYIDQWATALVEKADDLLQCQAEMIRLCLARPGGHRARAMARQGKQVQGKQKYGKKKRILPEVSEDDLWPLPPPCAPHCPQCHRTKQQAMEGSRDRPVALRRRLGPEQKPLEQRRLKQNCWLLRQVNQPIMNQQGEVEYWPLFQYVPFTTTDLLNWMQHYLLSPRPLSTKPTEMADLFQTIMCTHDPTWLDVQQLMNALLTPEEKEKWKVAVRKCVKARFPNVEDITAELTERAPERDPGWEPTRDEDWTRLREYQNLVVEAMRGAGKPPVNMSKPSLVTQKADESPESFLQRLIEVYELYTQVDPRLPDNVRMLNERFIAQSYEDIQKKLQRVEGALGKNTSELLGIARKVYVNKDKVEKKEKDARMQKKTELLLVALQEGMAIGPPTSGPRLGPNQCAYCKGEGHRSRECPKKMMRGRGLVRRPAVRSGFEMNGERT</sequence>
<dbReference type="Proteomes" id="UP000694559">
    <property type="component" value="Unplaced"/>
</dbReference>
<dbReference type="Gene3D" id="1.10.375.10">
    <property type="entry name" value="Human Immunodeficiency Virus Type 1 Capsid Protein"/>
    <property type="match status" value="1"/>
</dbReference>
<dbReference type="InterPro" id="IPR036875">
    <property type="entry name" value="Znf_CCHC_sf"/>
</dbReference>
<reference evidence="3" key="1">
    <citation type="submission" date="2025-08" db="UniProtKB">
        <authorList>
            <consortium name="Ensembl"/>
        </authorList>
    </citation>
    <scope>IDENTIFICATION</scope>
</reference>
<reference evidence="3" key="2">
    <citation type="submission" date="2025-09" db="UniProtKB">
        <authorList>
            <consortium name="Ensembl"/>
        </authorList>
    </citation>
    <scope>IDENTIFICATION</scope>
</reference>
<dbReference type="GeneTree" id="ENSGT00990000207402"/>
<dbReference type="Gene3D" id="1.10.150.180">
    <property type="entry name" value="Gamma-retroviral matrix domain"/>
    <property type="match status" value="1"/>
</dbReference>
<dbReference type="InterPro" id="IPR010999">
    <property type="entry name" value="Retrovr_matrix"/>
</dbReference>
<dbReference type="SUPFAM" id="SSF57756">
    <property type="entry name" value="Retrovirus zinc finger-like domains"/>
    <property type="match status" value="1"/>
</dbReference>
<dbReference type="SUPFAM" id="SSF47836">
    <property type="entry name" value="Retroviral matrix proteins"/>
    <property type="match status" value="1"/>
</dbReference>
<evidence type="ECO:0000313" key="3">
    <source>
        <dbReference type="Ensembl" id="ENSNNAP00000019330.1"/>
    </source>
</evidence>
<dbReference type="AlphaFoldDB" id="A0A8C6XTH1"/>
<keyword evidence="4" id="KW-1185">Reference proteome</keyword>
<keyword evidence="1" id="KW-0479">Metal-binding</keyword>
<dbReference type="SMART" id="SM00343">
    <property type="entry name" value="ZnF_C2HC"/>
    <property type="match status" value="1"/>
</dbReference>
<dbReference type="OMA" id="LCNTCKR"/>
<evidence type="ECO:0000313" key="4">
    <source>
        <dbReference type="Proteomes" id="UP000694559"/>
    </source>
</evidence>
<dbReference type="GO" id="GO:0003676">
    <property type="term" value="F:nucleic acid binding"/>
    <property type="evidence" value="ECO:0007669"/>
    <property type="project" value="InterPro"/>
</dbReference>
<dbReference type="Pfam" id="PF02093">
    <property type="entry name" value="Gag_p30"/>
    <property type="match status" value="1"/>
</dbReference>